<evidence type="ECO:0000256" key="1">
    <source>
        <dbReference type="ARBA" id="ARBA00004196"/>
    </source>
</evidence>
<keyword evidence="2 7" id="KW-0004">4Fe-4S</keyword>
<dbReference type="PANTHER" id="PTHR43545">
    <property type="entry name" value="FORMATE DEHYDROGENASE, NITRATE-INDUCIBLE, IRON-SULFUR SUBUNIT"/>
    <property type="match status" value="1"/>
</dbReference>
<dbReference type="InterPro" id="IPR017896">
    <property type="entry name" value="4Fe4S_Fe-S-bd"/>
</dbReference>
<evidence type="ECO:0000313" key="11">
    <source>
        <dbReference type="Proteomes" id="UP000067434"/>
    </source>
</evidence>
<proteinExistence type="predicted"/>
<evidence type="ECO:0000259" key="9">
    <source>
        <dbReference type="PROSITE" id="PS51379"/>
    </source>
</evidence>
<dbReference type="PIRSF" id="PIRSF036298">
    <property type="entry name" value="FDH_4Fe4S"/>
    <property type="match status" value="1"/>
</dbReference>
<dbReference type="GO" id="GO:0015944">
    <property type="term" value="P:formate oxidation"/>
    <property type="evidence" value="ECO:0007669"/>
    <property type="project" value="InterPro"/>
</dbReference>
<feature type="domain" description="4Fe-4S ferredoxin-type" evidence="9">
    <location>
        <begin position="13"/>
        <end position="43"/>
    </location>
</feature>
<evidence type="ECO:0000256" key="6">
    <source>
        <dbReference type="ARBA" id="ARBA00023014"/>
    </source>
</evidence>
<feature type="binding site" evidence="7">
    <location>
        <position position="127"/>
    </location>
    <ligand>
        <name>[4Fe-4S] cluster</name>
        <dbReference type="ChEBI" id="CHEBI:49883"/>
        <label>4</label>
    </ligand>
</feature>
<dbReference type="GO" id="GO:0046872">
    <property type="term" value="F:metal ion binding"/>
    <property type="evidence" value="ECO:0007669"/>
    <property type="project" value="UniProtKB-KW"/>
</dbReference>
<dbReference type="PATRIC" id="fig|1550241.5.peg.338"/>
<dbReference type="Pfam" id="PF12797">
    <property type="entry name" value="Fer4_2"/>
    <property type="match status" value="1"/>
</dbReference>
<dbReference type="InterPro" id="IPR017900">
    <property type="entry name" value="4Fe4S_Fe_S_CS"/>
</dbReference>
<organism evidence="10 11">
    <name type="scientific">Infirmifilum uzonense</name>
    <dbReference type="NCBI Taxonomy" id="1550241"/>
    <lineage>
        <taxon>Archaea</taxon>
        <taxon>Thermoproteota</taxon>
        <taxon>Thermoprotei</taxon>
        <taxon>Thermofilales</taxon>
        <taxon>Thermofilaceae</taxon>
        <taxon>Infirmifilum</taxon>
    </lineage>
</organism>
<keyword evidence="8" id="KW-0472">Membrane</keyword>
<dbReference type="STRING" id="1550241.MA03_01655"/>
<keyword evidence="8" id="KW-1133">Transmembrane helix</keyword>
<feature type="binding site" evidence="7">
    <location>
        <position position="32"/>
    </location>
    <ligand>
        <name>[4Fe-4S] cluster</name>
        <dbReference type="ChEBI" id="CHEBI:49883"/>
        <label>2</label>
    </ligand>
</feature>
<name>A0A0F7CKU0_9CREN</name>
<dbReference type="SUPFAM" id="SSF54862">
    <property type="entry name" value="4Fe-4S ferredoxins"/>
    <property type="match status" value="1"/>
</dbReference>
<gene>
    <name evidence="10" type="ORF">MA03_01655</name>
</gene>
<comment type="subcellular location">
    <subcellularLocation>
        <location evidence="1">Cell envelope</location>
    </subcellularLocation>
</comment>
<evidence type="ECO:0000256" key="3">
    <source>
        <dbReference type="ARBA" id="ARBA00022723"/>
    </source>
</evidence>
<feature type="binding site" evidence="7">
    <location>
        <position position="133"/>
    </location>
    <ligand>
        <name>[4Fe-4S] cluster</name>
        <dbReference type="ChEBI" id="CHEBI:49883"/>
        <label>4</label>
    </ligand>
</feature>
<feature type="transmembrane region" description="Helical" evidence="8">
    <location>
        <begin position="249"/>
        <end position="269"/>
    </location>
</feature>
<feature type="binding site" evidence="7">
    <location>
        <position position="95"/>
    </location>
    <ligand>
        <name>[4Fe-4S] cluster</name>
        <dbReference type="ChEBI" id="CHEBI:49883"/>
        <label>3</label>
    </ligand>
</feature>
<comment type="cofactor">
    <cofactor evidence="7">
        <name>[4Fe-4S] cluster</name>
        <dbReference type="ChEBI" id="CHEBI:49883"/>
    </cofactor>
    <text evidence="7">Binds 4 [4Fe-4S] clusters per subunit.</text>
</comment>
<keyword evidence="8" id="KW-0812">Transmembrane</keyword>
<dbReference type="PANTHER" id="PTHR43545:SF4">
    <property type="entry name" value="IRON-SULFUR PROTEIN"/>
    <property type="match status" value="1"/>
</dbReference>
<feature type="binding site" evidence="7">
    <location>
        <position position="130"/>
    </location>
    <ligand>
        <name>[4Fe-4S] cluster</name>
        <dbReference type="ChEBI" id="CHEBI:49883"/>
        <label>4</label>
    </ligand>
</feature>
<dbReference type="InterPro" id="IPR051555">
    <property type="entry name" value="FDH_Electron_Transfer_Unit"/>
</dbReference>
<dbReference type="KEGG" id="thf:MA03_01655"/>
<dbReference type="Gene3D" id="3.30.70.20">
    <property type="match status" value="2"/>
</dbReference>
<evidence type="ECO:0000256" key="4">
    <source>
        <dbReference type="ARBA" id="ARBA00022737"/>
    </source>
</evidence>
<evidence type="ECO:0000256" key="2">
    <source>
        <dbReference type="ARBA" id="ARBA00022485"/>
    </source>
</evidence>
<keyword evidence="3 7" id="KW-0479">Metal-binding</keyword>
<dbReference type="PROSITE" id="PS00198">
    <property type="entry name" value="4FE4S_FER_1"/>
    <property type="match status" value="1"/>
</dbReference>
<dbReference type="PROSITE" id="PS51379">
    <property type="entry name" value="4FE4S_FER_2"/>
    <property type="match status" value="3"/>
</dbReference>
<dbReference type="Proteomes" id="UP000067434">
    <property type="component" value="Chromosome"/>
</dbReference>
<feature type="binding site" evidence="7">
    <location>
        <position position="98"/>
    </location>
    <ligand>
        <name>[4Fe-4S] cluster</name>
        <dbReference type="ChEBI" id="CHEBI:49883"/>
        <label>3</label>
    </ligand>
</feature>
<dbReference type="OrthoDB" id="2837at2157"/>
<accession>A0A0F7CKU0</accession>
<evidence type="ECO:0000256" key="8">
    <source>
        <dbReference type="SAM" id="Phobius"/>
    </source>
</evidence>
<feature type="binding site" evidence="7">
    <location>
        <position position="107"/>
    </location>
    <ligand>
        <name>[4Fe-4S] cluster</name>
        <dbReference type="ChEBI" id="CHEBI:49883"/>
        <label>4</label>
    </ligand>
</feature>
<dbReference type="GO" id="GO:0051539">
    <property type="term" value="F:4 iron, 4 sulfur cluster binding"/>
    <property type="evidence" value="ECO:0007669"/>
    <property type="project" value="UniProtKB-KW"/>
</dbReference>
<feature type="domain" description="4Fe-4S ferredoxin-type" evidence="9">
    <location>
        <begin position="84"/>
        <end position="117"/>
    </location>
</feature>
<keyword evidence="5 7" id="KW-0408">Iron</keyword>
<feature type="binding site" evidence="7">
    <location>
        <position position="25"/>
    </location>
    <ligand>
        <name>[4Fe-4S] cluster</name>
        <dbReference type="ChEBI" id="CHEBI:49883"/>
        <label>1</label>
    </ligand>
</feature>
<feature type="binding site" evidence="7">
    <location>
        <position position="156"/>
    </location>
    <ligand>
        <name>[4Fe-4S] cluster</name>
        <dbReference type="ChEBI" id="CHEBI:49883"/>
        <label>2</label>
    </ligand>
</feature>
<dbReference type="HOGENOM" id="CLU_043374_0_3_2"/>
<dbReference type="GO" id="GO:0045333">
    <property type="term" value="P:cellular respiration"/>
    <property type="evidence" value="ECO:0007669"/>
    <property type="project" value="InterPro"/>
</dbReference>
<sequence length="285" mass="31234">MVVQNLPGMKEGYAVLVDLDKCIGCRACQVACKDWNGRPAEMTKFSPTFTNPPDLTADDWKVVFYYEDMTKKALLLPSGDKIFEQVDIGPLPFQCMHCADPPCARSCPVGAIKVTAEGAVVINKDECIGCGYCATACPFRVPKRGSDGKFYKCTFCIDRIQNGMLPACVEACPTGVFKFGKASEIISAAQDMQAKGKLVYGLNLDSYVGGGTRWIYASSDRRSFAIKKHFADRGKPVATQQSREILKQLIVYGGALGALLLAGLELVAWRKSRVEEKTQVKEESR</sequence>
<dbReference type="EMBL" id="CP009961">
    <property type="protein sequence ID" value="AKG38246.1"/>
    <property type="molecule type" value="Genomic_DNA"/>
</dbReference>
<feature type="binding site" evidence="7">
    <location>
        <position position="103"/>
    </location>
    <ligand>
        <name>[4Fe-4S] cluster</name>
        <dbReference type="ChEBI" id="CHEBI:49883"/>
        <label>3</label>
    </ligand>
</feature>
<keyword evidence="6 7" id="KW-0411">Iron-sulfur</keyword>
<dbReference type="GO" id="GO:0016491">
    <property type="term" value="F:oxidoreductase activity"/>
    <property type="evidence" value="ECO:0007669"/>
    <property type="project" value="UniProtKB-ARBA"/>
</dbReference>
<evidence type="ECO:0000256" key="5">
    <source>
        <dbReference type="ARBA" id="ARBA00023004"/>
    </source>
</evidence>
<dbReference type="InterPro" id="IPR014603">
    <property type="entry name" value="Formate_DH_Fe-S_su"/>
</dbReference>
<feature type="binding site" evidence="7">
    <location>
        <position position="22"/>
    </location>
    <ligand>
        <name>[4Fe-4S] cluster</name>
        <dbReference type="ChEBI" id="CHEBI:49883"/>
        <label>1</label>
    </ligand>
</feature>
<dbReference type="Pfam" id="PF13247">
    <property type="entry name" value="Fer4_11"/>
    <property type="match status" value="1"/>
</dbReference>
<protein>
    <submittedName>
        <fullName evidence="10">Formate dehydrogenase</fullName>
    </submittedName>
</protein>
<reference evidence="10 11" key="1">
    <citation type="journal article" date="2015" name="Stand. Genomic Sci.">
        <title>Complete genome sequence of and proposal of Thermofilum uzonense sp. nov. a novel hyperthermophilic crenarchaeon and emended description of the genus Thermofilum.</title>
        <authorList>
            <person name="Toshchakov S.V."/>
            <person name="Korzhenkov A.A."/>
            <person name="Samarov N.I."/>
            <person name="Mazunin I.O."/>
            <person name="Mozhey O.I."/>
            <person name="Shmyr I.S."/>
            <person name="Derbikova K.S."/>
            <person name="Taranov E.A."/>
            <person name="Dominova I.N."/>
            <person name="Bonch-Osmolovskaya E.A."/>
            <person name="Patrushev M.V."/>
            <person name="Podosokorskaya O.A."/>
            <person name="Kublanov I.V."/>
        </authorList>
    </citation>
    <scope>NUCLEOTIDE SEQUENCE [LARGE SCALE GENOMIC DNA]</scope>
    <source>
        <strain evidence="10 11">1807-2</strain>
    </source>
</reference>
<keyword evidence="11" id="KW-1185">Reference proteome</keyword>
<dbReference type="AlphaFoldDB" id="A0A0F7CKU0"/>
<keyword evidence="4" id="KW-0677">Repeat</keyword>
<feature type="binding site" evidence="7">
    <location>
        <position position="168"/>
    </location>
    <ligand>
        <name>[4Fe-4S] cluster</name>
        <dbReference type="ChEBI" id="CHEBI:49883"/>
        <label>2</label>
    </ligand>
</feature>
<dbReference type="RefSeq" id="WP_052883608.1">
    <property type="nucleotide sequence ID" value="NZ_CP009961.1"/>
</dbReference>
<feature type="binding site" evidence="7">
    <location>
        <position position="28"/>
    </location>
    <ligand>
        <name>[4Fe-4S] cluster</name>
        <dbReference type="ChEBI" id="CHEBI:49883"/>
        <label>1</label>
    </ligand>
</feature>
<evidence type="ECO:0000313" key="10">
    <source>
        <dbReference type="EMBL" id="AKG38246.1"/>
    </source>
</evidence>
<feature type="binding site" evidence="7">
    <location>
        <position position="137"/>
    </location>
    <ligand>
        <name>[4Fe-4S] cluster</name>
        <dbReference type="ChEBI" id="CHEBI:49883"/>
        <label>3</label>
    </ligand>
</feature>
<feature type="binding site" evidence="7">
    <location>
        <position position="172"/>
    </location>
    <ligand>
        <name>[4Fe-4S] cluster</name>
        <dbReference type="ChEBI" id="CHEBI:49883"/>
        <label>1</label>
    </ligand>
</feature>
<feature type="binding site" evidence="7">
    <location>
        <position position="153"/>
    </location>
    <ligand>
        <name>[4Fe-4S] cluster</name>
        <dbReference type="ChEBI" id="CHEBI:49883"/>
        <label>2</label>
    </ligand>
</feature>
<evidence type="ECO:0000256" key="7">
    <source>
        <dbReference type="PIRSR" id="PIRSR036298-50"/>
    </source>
</evidence>
<feature type="domain" description="4Fe-4S ferredoxin-type" evidence="9">
    <location>
        <begin position="118"/>
        <end position="147"/>
    </location>
</feature>
<dbReference type="GeneID" id="25400896"/>